<evidence type="ECO:0000313" key="4">
    <source>
        <dbReference type="WBParaSite" id="nRc.2.0.1.t40292-RA"/>
    </source>
</evidence>
<evidence type="ECO:0000256" key="1">
    <source>
        <dbReference type="SAM" id="Coils"/>
    </source>
</evidence>
<accession>A0A915KN74</accession>
<dbReference type="SUPFAM" id="SSF57997">
    <property type="entry name" value="Tropomyosin"/>
    <property type="match status" value="1"/>
</dbReference>
<name>A0A915KN74_ROMCU</name>
<sequence length="362" mass="40352">MSRDFIIILICLVKYTSQQDLDQLKRDFAGRVAAPYRQAVSLLSDRVIKLLAEAPVPATPESARPLVDSLNDGINQMSGQINAAYGASEELRQKTDKSLESYVAQHSQTQQQLANTENQINQMNVQIQGADTQIATAQQQVNQAEQSLQAAENTVREAERKVDQARNCIIRGRKKRSFFGKIGRKIGNIGRKIVNAPCHVVNEGGIRSAKHGRDVAKNNRDGAVQRLNNLQNTKNQLVAQRTNLINSQQQLTNRRNELQNAVNALNDVKGKVLELGQKLKKVVEHVAAFKVRADVLRETVSKLIDMENLLTPIQRAAELVVAYTGDAQDAAFYAAIKQTLTKNVDILKTKLPEYPLFVPRMR</sequence>
<keyword evidence="2" id="KW-0732">Signal</keyword>
<proteinExistence type="predicted"/>
<dbReference type="Gene3D" id="1.10.287.1490">
    <property type="match status" value="1"/>
</dbReference>
<keyword evidence="1" id="KW-0175">Coiled coil</keyword>
<feature type="chain" id="PRO_5037954238" evidence="2">
    <location>
        <begin position="19"/>
        <end position="362"/>
    </location>
</feature>
<dbReference type="WBParaSite" id="nRc.2.0.1.t40292-RA">
    <property type="protein sequence ID" value="nRc.2.0.1.t40292-RA"/>
    <property type="gene ID" value="nRc.2.0.1.g40292"/>
</dbReference>
<keyword evidence="3" id="KW-1185">Reference proteome</keyword>
<dbReference type="Proteomes" id="UP000887565">
    <property type="component" value="Unplaced"/>
</dbReference>
<feature type="coiled-coil region" evidence="1">
    <location>
        <begin position="99"/>
        <end position="168"/>
    </location>
</feature>
<reference evidence="4" key="1">
    <citation type="submission" date="2022-11" db="UniProtKB">
        <authorList>
            <consortium name="WormBaseParasite"/>
        </authorList>
    </citation>
    <scope>IDENTIFICATION</scope>
</reference>
<evidence type="ECO:0000313" key="3">
    <source>
        <dbReference type="Proteomes" id="UP000887565"/>
    </source>
</evidence>
<dbReference type="OMA" id="REAKNCI"/>
<evidence type="ECO:0000256" key="2">
    <source>
        <dbReference type="SAM" id="SignalP"/>
    </source>
</evidence>
<organism evidence="3 4">
    <name type="scientific">Romanomermis culicivorax</name>
    <name type="common">Nematode worm</name>
    <dbReference type="NCBI Taxonomy" id="13658"/>
    <lineage>
        <taxon>Eukaryota</taxon>
        <taxon>Metazoa</taxon>
        <taxon>Ecdysozoa</taxon>
        <taxon>Nematoda</taxon>
        <taxon>Enoplea</taxon>
        <taxon>Dorylaimia</taxon>
        <taxon>Mermithida</taxon>
        <taxon>Mermithoidea</taxon>
        <taxon>Mermithidae</taxon>
        <taxon>Romanomermis</taxon>
    </lineage>
</organism>
<feature type="coiled-coil region" evidence="1">
    <location>
        <begin position="213"/>
        <end position="268"/>
    </location>
</feature>
<dbReference type="AlphaFoldDB" id="A0A915KN74"/>
<protein>
    <submittedName>
        <fullName evidence="4">Chromosome partition protein Smc</fullName>
    </submittedName>
</protein>
<feature type="signal peptide" evidence="2">
    <location>
        <begin position="1"/>
        <end position="18"/>
    </location>
</feature>